<evidence type="ECO:0000256" key="1">
    <source>
        <dbReference type="ARBA" id="ARBA00004141"/>
    </source>
</evidence>
<feature type="transmembrane region" description="Helical" evidence="6">
    <location>
        <begin position="243"/>
        <end position="262"/>
    </location>
</feature>
<dbReference type="AlphaFoldDB" id="A0A2M8WQD0"/>
<keyword evidence="8" id="KW-1185">Reference proteome</keyword>
<comment type="subcellular location">
    <subcellularLocation>
        <location evidence="1">Membrane</location>
        <topology evidence="1">Multi-pass membrane protein</topology>
    </subcellularLocation>
</comment>
<organism evidence="7 8">
    <name type="scientific">Yoonia maricola</name>
    <dbReference type="NCBI Taxonomy" id="420999"/>
    <lineage>
        <taxon>Bacteria</taxon>
        <taxon>Pseudomonadati</taxon>
        <taxon>Pseudomonadota</taxon>
        <taxon>Alphaproteobacteria</taxon>
        <taxon>Rhodobacterales</taxon>
        <taxon>Paracoccaceae</taxon>
        <taxon>Yoonia</taxon>
    </lineage>
</organism>
<feature type="transmembrane region" description="Helical" evidence="6">
    <location>
        <begin position="177"/>
        <end position="198"/>
    </location>
</feature>
<evidence type="ECO:0000256" key="6">
    <source>
        <dbReference type="SAM" id="Phobius"/>
    </source>
</evidence>
<dbReference type="Pfam" id="PF01040">
    <property type="entry name" value="UbiA"/>
    <property type="match status" value="1"/>
</dbReference>
<dbReference type="GO" id="GO:0016020">
    <property type="term" value="C:membrane"/>
    <property type="evidence" value="ECO:0007669"/>
    <property type="project" value="UniProtKB-SubCell"/>
</dbReference>
<dbReference type="InterPro" id="IPR044878">
    <property type="entry name" value="UbiA_sf"/>
</dbReference>
<evidence type="ECO:0000313" key="7">
    <source>
        <dbReference type="EMBL" id="PJI93140.1"/>
    </source>
</evidence>
<dbReference type="GO" id="GO:0016765">
    <property type="term" value="F:transferase activity, transferring alkyl or aryl (other than methyl) groups"/>
    <property type="evidence" value="ECO:0007669"/>
    <property type="project" value="InterPro"/>
</dbReference>
<evidence type="ECO:0000256" key="2">
    <source>
        <dbReference type="ARBA" id="ARBA00022475"/>
    </source>
</evidence>
<keyword evidence="3 6" id="KW-0812">Transmembrane</keyword>
<sequence length="303" mass="32793">MTLAERLWVYQAERFPLAKTVPLLACFSAASITLSAVLAGRPLPGFSAYLIGFFLVFILFFQLRVADEVKDGEDDAKYRPERPIPRGLVTLRLIVSLGVATIPLGIVLALIHGAGLIWLLLLTWAWLTAMTFEFGVPAWLKARPVVYLLSHMAIMPLIDLLLTGIEWLPHGSAAPALWLFIALSFSNGCVLEIGRKLWAPENERAGVDTYSGLWGSKRAADIWLIFVGISALLLIGVGIATGFALAFALLACAGFACCIFMARHYAATPTPKAEKQMDTVAGLWVFGCYATAGFLPLALGGLP</sequence>
<dbReference type="OrthoDB" id="7594477at2"/>
<gene>
    <name evidence="7" type="ORF">BC777_2010</name>
</gene>
<reference evidence="7 8" key="1">
    <citation type="submission" date="2017-11" db="EMBL/GenBank/DDBJ databases">
        <title>Genomic Encyclopedia of Archaeal and Bacterial Type Strains, Phase II (KMG-II): From Individual Species to Whole Genera.</title>
        <authorList>
            <person name="Goeker M."/>
        </authorList>
    </citation>
    <scope>NUCLEOTIDE SEQUENCE [LARGE SCALE GENOMIC DNA]</scope>
    <source>
        <strain evidence="7 8">DSM 29128</strain>
    </source>
</reference>
<feature type="transmembrane region" description="Helical" evidence="6">
    <location>
        <begin position="283"/>
        <end position="302"/>
    </location>
</feature>
<accession>A0A2M8WQD0</accession>
<keyword evidence="2" id="KW-1003">Cell membrane</keyword>
<feature type="transmembrane region" description="Helical" evidence="6">
    <location>
        <begin position="46"/>
        <end position="66"/>
    </location>
</feature>
<evidence type="ECO:0000256" key="3">
    <source>
        <dbReference type="ARBA" id="ARBA00022692"/>
    </source>
</evidence>
<comment type="caution">
    <text evidence="7">The sequence shown here is derived from an EMBL/GenBank/DDBJ whole genome shotgun (WGS) entry which is preliminary data.</text>
</comment>
<keyword evidence="4 6" id="KW-1133">Transmembrane helix</keyword>
<evidence type="ECO:0000256" key="4">
    <source>
        <dbReference type="ARBA" id="ARBA00022989"/>
    </source>
</evidence>
<name>A0A2M8WQD0_9RHOB</name>
<evidence type="ECO:0000256" key="5">
    <source>
        <dbReference type="ARBA" id="ARBA00023136"/>
    </source>
</evidence>
<keyword evidence="5 6" id="KW-0472">Membrane</keyword>
<dbReference type="Proteomes" id="UP000228531">
    <property type="component" value="Unassembled WGS sequence"/>
</dbReference>
<protein>
    <submittedName>
        <fullName evidence="7">4-hydroxybenzoate polyprenyltransferase</fullName>
    </submittedName>
</protein>
<keyword evidence="7" id="KW-0808">Transferase</keyword>
<evidence type="ECO:0000313" key="8">
    <source>
        <dbReference type="Proteomes" id="UP000228531"/>
    </source>
</evidence>
<feature type="transmembrane region" description="Helical" evidence="6">
    <location>
        <begin position="219"/>
        <end position="237"/>
    </location>
</feature>
<dbReference type="InterPro" id="IPR000537">
    <property type="entry name" value="UbiA_prenyltransferase"/>
</dbReference>
<dbReference type="RefSeq" id="WP_100367877.1">
    <property type="nucleotide sequence ID" value="NZ_PGTY01000001.1"/>
</dbReference>
<feature type="transmembrane region" description="Helical" evidence="6">
    <location>
        <begin position="21"/>
        <end position="40"/>
    </location>
</feature>
<dbReference type="Gene3D" id="1.10.357.140">
    <property type="entry name" value="UbiA prenyltransferase"/>
    <property type="match status" value="1"/>
</dbReference>
<feature type="transmembrane region" description="Helical" evidence="6">
    <location>
        <begin position="87"/>
        <end position="111"/>
    </location>
</feature>
<feature type="transmembrane region" description="Helical" evidence="6">
    <location>
        <begin position="117"/>
        <end position="140"/>
    </location>
</feature>
<feature type="transmembrane region" description="Helical" evidence="6">
    <location>
        <begin position="145"/>
        <end position="165"/>
    </location>
</feature>
<dbReference type="EMBL" id="PGTY01000001">
    <property type="protein sequence ID" value="PJI93140.1"/>
    <property type="molecule type" value="Genomic_DNA"/>
</dbReference>
<proteinExistence type="predicted"/>